<reference evidence="3 4" key="1">
    <citation type="journal article" date="2019" name="Nat. Ecol. Evol.">
        <title>Megaphylogeny resolves global patterns of mushroom evolution.</title>
        <authorList>
            <person name="Varga T."/>
            <person name="Krizsan K."/>
            <person name="Foldi C."/>
            <person name="Dima B."/>
            <person name="Sanchez-Garcia M."/>
            <person name="Sanchez-Ramirez S."/>
            <person name="Szollosi G.J."/>
            <person name="Szarkandi J.G."/>
            <person name="Papp V."/>
            <person name="Albert L."/>
            <person name="Andreopoulos W."/>
            <person name="Angelini C."/>
            <person name="Antonin V."/>
            <person name="Barry K.W."/>
            <person name="Bougher N.L."/>
            <person name="Buchanan P."/>
            <person name="Buyck B."/>
            <person name="Bense V."/>
            <person name="Catcheside P."/>
            <person name="Chovatia M."/>
            <person name="Cooper J."/>
            <person name="Damon W."/>
            <person name="Desjardin D."/>
            <person name="Finy P."/>
            <person name="Geml J."/>
            <person name="Haridas S."/>
            <person name="Hughes K."/>
            <person name="Justo A."/>
            <person name="Karasinski D."/>
            <person name="Kautmanova I."/>
            <person name="Kiss B."/>
            <person name="Kocsube S."/>
            <person name="Kotiranta H."/>
            <person name="LaButti K.M."/>
            <person name="Lechner B.E."/>
            <person name="Liimatainen K."/>
            <person name="Lipzen A."/>
            <person name="Lukacs Z."/>
            <person name="Mihaltcheva S."/>
            <person name="Morgado L.N."/>
            <person name="Niskanen T."/>
            <person name="Noordeloos M.E."/>
            <person name="Ohm R.A."/>
            <person name="Ortiz-Santana B."/>
            <person name="Ovrebo C."/>
            <person name="Racz N."/>
            <person name="Riley R."/>
            <person name="Savchenko A."/>
            <person name="Shiryaev A."/>
            <person name="Soop K."/>
            <person name="Spirin V."/>
            <person name="Szebenyi C."/>
            <person name="Tomsovsky M."/>
            <person name="Tulloss R.E."/>
            <person name="Uehling J."/>
            <person name="Grigoriev I.V."/>
            <person name="Vagvolgyi C."/>
            <person name="Papp T."/>
            <person name="Martin F.M."/>
            <person name="Miettinen O."/>
            <person name="Hibbett D.S."/>
            <person name="Nagy L.G."/>
        </authorList>
    </citation>
    <scope>NUCLEOTIDE SEQUENCE [LARGE SCALE GENOMIC DNA]</scope>
    <source>
        <strain evidence="3 4">HHB13444</strain>
    </source>
</reference>
<feature type="compositionally biased region" description="Acidic residues" evidence="2">
    <location>
        <begin position="339"/>
        <end position="365"/>
    </location>
</feature>
<feature type="compositionally biased region" description="Low complexity" evidence="2">
    <location>
        <begin position="228"/>
        <end position="266"/>
    </location>
</feature>
<dbReference type="STRING" id="1314778.A0A5C3NTM7"/>
<evidence type="ECO:0000256" key="2">
    <source>
        <dbReference type="SAM" id="MobiDB-lite"/>
    </source>
</evidence>
<sequence length="422" mass="45631">MPSVSSSTSNISVSDALANLTKAATVALNVVQGTQERAQDELTRLRDERDDALKALQEAQLDAKDLEVREEGWKAALDKSDLTIKHQAETIAQLRAEVQQWKTQLNRLEESSRQEIEGWKDQYRRAEHERTRLSARIEELIAGQLAWNAAAHAYTAPYTPRMAYANLDESAASSSATKRASTSHSHRAGTPHTSRAPADGEGGPSTTMRKSRAPHSARGHAQADSRSRNTSPTRPRRNNASAAQSQAAGGSRATPRTPAASRAAPAQVQSQPHQRVIRRVTAIVDVDVKEEETDDALDDLDSASAASGSVYDPDDAPPIPLGGRRRRGSAKHKRTAQQLDEEEQTAYEDEEEYGAEDDEAEDDELLIGAKTKKPSRAPVAEPKQSHANGGGKQSGPAKRRKVDAGGNAVSAQAGQRKAAKTR</sequence>
<evidence type="ECO:0000256" key="1">
    <source>
        <dbReference type="SAM" id="Coils"/>
    </source>
</evidence>
<feature type="compositionally biased region" description="Basic residues" evidence="2">
    <location>
        <begin position="209"/>
        <end position="218"/>
    </location>
</feature>
<feature type="compositionally biased region" description="Acidic residues" evidence="2">
    <location>
        <begin position="288"/>
        <end position="301"/>
    </location>
</feature>
<feature type="region of interest" description="Disordered" evidence="2">
    <location>
        <begin position="286"/>
        <end position="422"/>
    </location>
</feature>
<feature type="compositionally biased region" description="Basic residues" evidence="2">
    <location>
        <begin position="323"/>
        <end position="335"/>
    </location>
</feature>
<protein>
    <submittedName>
        <fullName evidence="3">Uncharacterized protein</fullName>
    </submittedName>
</protein>
<feature type="region of interest" description="Disordered" evidence="2">
    <location>
        <begin position="175"/>
        <end position="274"/>
    </location>
</feature>
<dbReference type="Proteomes" id="UP000308197">
    <property type="component" value="Unassembled WGS sequence"/>
</dbReference>
<name>A0A5C3NTM7_9APHY</name>
<proteinExistence type="predicted"/>
<accession>A0A5C3NTM7</accession>
<organism evidence="3 4">
    <name type="scientific">Polyporus arcularius HHB13444</name>
    <dbReference type="NCBI Taxonomy" id="1314778"/>
    <lineage>
        <taxon>Eukaryota</taxon>
        <taxon>Fungi</taxon>
        <taxon>Dikarya</taxon>
        <taxon>Basidiomycota</taxon>
        <taxon>Agaricomycotina</taxon>
        <taxon>Agaricomycetes</taxon>
        <taxon>Polyporales</taxon>
        <taxon>Polyporaceae</taxon>
        <taxon>Polyporus</taxon>
    </lineage>
</organism>
<keyword evidence="1" id="KW-0175">Coiled coil</keyword>
<feature type="coiled-coil region" evidence="1">
    <location>
        <begin position="28"/>
        <end position="143"/>
    </location>
</feature>
<dbReference type="AlphaFoldDB" id="A0A5C3NTM7"/>
<dbReference type="InParanoid" id="A0A5C3NTM7"/>
<evidence type="ECO:0000313" key="3">
    <source>
        <dbReference type="EMBL" id="TFK79748.1"/>
    </source>
</evidence>
<keyword evidence="4" id="KW-1185">Reference proteome</keyword>
<evidence type="ECO:0000313" key="4">
    <source>
        <dbReference type="Proteomes" id="UP000308197"/>
    </source>
</evidence>
<dbReference type="EMBL" id="ML211940">
    <property type="protein sequence ID" value="TFK79748.1"/>
    <property type="molecule type" value="Genomic_DNA"/>
</dbReference>
<gene>
    <name evidence="3" type="ORF">K466DRAFT_648820</name>
</gene>